<dbReference type="PROSITE" id="PS50883">
    <property type="entry name" value="EAL"/>
    <property type="match status" value="1"/>
</dbReference>
<dbReference type="PANTHER" id="PTHR33525">
    <property type="match status" value="1"/>
</dbReference>
<dbReference type="AlphaFoldDB" id="A0A5A8F7C1"/>
<sequence length="410" mass="47498">MDLNKTFIGRQPILDENSKLVGYELLFRKSGDATKAEINDPFTAIIETLVNALDYFGIDVLVGNGYGFINVNKRVLMSPIIELLPSKRFILEILEDVTIDKELIERLEDLRSNGYLFALDDFIFKQFNINALKNVEPFIDIIKVDLLNISEEEIIRNTKYLKKTNCFLLAEKVENREQYELCKFLGYDYFQGFYFEKPETLEARKIDPQRMGILRLINLINRDSNIKKIVDTFNLYPDLSVNLLKFINSAAFYLRNEVKSIQHAISLIGMKKLLNWLIMLSYVSKNNFGLDSPLFQMVAVKAKTMEILCSDYLKRSDCDSAFLAGLLSNIDVLFSMPKERLLNEISVSEEIKRGVLHYEGFIGELLKIVEQSDKEEDITEIENNLGLTLEQITDAKLKSYKWFYTLIREL</sequence>
<evidence type="ECO:0000313" key="4">
    <source>
        <dbReference type="Proteomes" id="UP000322876"/>
    </source>
</evidence>
<dbReference type="EMBL" id="VFJB01000001">
    <property type="protein sequence ID" value="KAA0259503.1"/>
    <property type="molecule type" value="Genomic_DNA"/>
</dbReference>
<dbReference type="SUPFAM" id="SSF141868">
    <property type="entry name" value="EAL domain-like"/>
    <property type="match status" value="1"/>
</dbReference>
<dbReference type="PROSITE" id="PS51833">
    <property type="entry name" value="HDOD"/>
    <property type="match status" value="1"/>
</dbReference>
<evidence type="ECO:0000259" key="1">
    <source>
        <dbReference type="PROSITE" id="PS50883"/>
    </source>
</evidence>
<dbReference type="InterPro" id="IPR001633">
    <property type="entry name" value="EAL_dom"/>
</dbReference>
<name>A0A5A8F7C1_9BACT</name>
<dbReference type="InterPro" id="IPR052340">
    <property type="entry name" value="RNase_Y/CdgJ"/>
</dbReference>
<dbReference type="InterPro" id="IPR013976">
    <property type="entry name" value="HDOD"/>
</dbReference>
<dbReference type="Gene3D" id="1.10.3210.10">
    <property type="entry name" value="Hypothetical protein af1432"/>
    <property type="match status" value="1"/>
</dbReference>
<organism evidence="3 4">
    <name type="scientific">Deferribacter autotrophicus</name>
    <dbReference type="NCBI Taxonomy" id="500465"/>
    <lineage>
        <taxon>Bacteria</taxon>
        <taxon>Pseudomonadati</taxon>
        <taxon>Deferribacterota</taxon>
        <taxon>Deferribacteres</taxon>
        <taxon>Deferribacterales</taxon>
        <taxon>Deferribacteraceae</taxon>
        <taxon>Deferribacter</taxon>
    </lineage>
</organism>
<evidence type="ECO:0000259" key="2">
    <source>
        <dbReference type="PROSITE" id="PS51833"/>
    </source>
</evidence>
<dbReference type="Pfam" id="PF08668">
    <property type="entry name" value="HDOD"/>
    <property type="match status" value="1"/>
</dbReference>
<comment type="caution">
    <text evidence="3">The sequence shown here is derived from an EMBL/GenBank/DDBJ whole genome shotgun (WGS) entry which is preliminary data.</text>
</comment>
<dbReference type="Pfam" id="PF00563">
    <property type="entry name" value="EAL"/>
    <property type="match status" value="1"/>
</dbReference>
<dbReference type="OrthoDB" id="9804751at2"/>
<proteinExistence type="predicted"/>
<dbReference type="PANTHER" id="PTHR33525:SF4">
    <property type="entry name" value="CYCLIC DI-GMP PHOSPHODIESTERASE CDGJ"/>
    <property type="match status" value="1"/>
</dbReference>
<dbReference type="SMART" id="SM00052">
    <property type="entry name" value="EAL"/>
    <property type="match status" value="1"/>
</dbReference>
<accession>A0A5A8F7C1</accession>
<evidence type="ECO:0000313" key="3">
    <source>
        <dbReference type="EMBL" id="KAA0259503.1"/>
    </source>
</evidence>
<feature type="domain" description="EAL" evidence="1">
    <location>
        <begin position="1"/>
        <end position="212"/>
    </location>
</feature>
<protein>
    <submittedName>
        <fullName evidence="3">EAL domain-containing protein</fullName>
    </submittedName>
</protein>
<dbReference type="RefSeq" id="WP_149265323.1">
    <property type="nucleotide sequence ID" value="NZ_VFJB01000001.1"/>
</dbReference>
<keyword evidence="4" id="KW-1185">Reference proteome</keyword>
<dbReference type="Proteomes" id="UP000322876">
    <property type="component" value="Unassembled WGS sequence"/>
</dbReference>
<dbReference type="PIRSF" id="PIRSF003180">
    <property type="entry name" value="DiGMPpdiest_YuxH"/>
    <property type="match status" value="1"/>
</dbReference>
<gene>
    <name evidence="3" type="ORF">FHQ18_01100</name>
</gene>
<dbReference type="InterPro" id="IPR035919">
    <property type="entry name" value="EAL_sf"/>
</dbReference>
<feature type="domain" description="HDOD" evidence="2">
    <location>
        <begin position="206"/>
        <end position="410"/>
    </location>
</feature>
<dbReference type="SUPFAM" id="SSF109604">
    <property type="entry name" value="HD-domain/PDEase-like"/>
    <property type="match status" value="1"/>
</dbReference>
<reference evidence="3 4" key="1">
    <citation type="submission" date="2019-06" db="EMBL/GenBank/DDBJ databases">
        <title>Genomic insights into carbon and energy metabolism of Deferribacter autotrophicus revealed new metabolic traits in the phylum Deferribacteres.</title>
        <authorList>
            <person name="Slobodkin A.I."/>
            <person name="Slobodkina G.B."/>
            <person name="Allioux M."/>
            <person name="Alain K."/>
            <person name="Jebbar M."/>
            <person name="Shadrin V."/>
            <person name="Kublanov I.V."/>
            <person name="Toshchakov S.V."/>
            <person name="Bonch-Osmolovskaya E.A."/>
        </authorList>
    </citation>
    <scope>NUCLEOTIDE SEQUENCE [LARGE SCALE GENOMIC DNA]</scope>
    <source>
        <strain evidence="3 4">SL50</strain>
    </source>
</reference>
<dbReference type="InterPro" id="IPR014408">
    <property type="entry name" value="dGMP_Pdiesterase_EAL/HD-GYP"/>
</dbReference>
<dbReference type="Gene3D" id="3.20.20.450">
    <property type="entry name" value="EAL domain"/>
    <property type="match status" value="1"/>
</dbReference>